<dbReference type="PANTHER" id="PTHR42770">
    <property type="entry name" value="AMINO ACID TRANSPORTER-RELATED"/>
    <property type="match status" value="1"/>
</dbReference>
<dbReference type="GO" id="GO:0005886">
    <property type="term" value="C:plasma membrane"/>
    <property type="evidence" value="ECO:0007669"/>
    <property type="project" value="UniProtKB-SubCell"/>
</dbReference>
<keyword evidence="2" id="KW-1003">Cell membrane</keyword>
<evidence type="ECO:0000313" key="7">
    <source>
        <dbReference type="EMBL" id="OKY78442.1"/>
    </source>
</evidence>
<dbReference type="EMBL" id="MSDW01000001">
    <property type="protein sequence ID" value="OKY78442.1"/>
    <property type="molecule type" value="Genomic_DNA"/>
</dbReference>
<reference evidence="7" key="1">
    <citation type="submission" date="2016-12" db="EMBL/GenBank/DDBJ databases">
        <title>Discovery of methanogenic haloarchaea.</title>
        <authorList>
            <person name="Sorokin D.Y."/>
            <person name="Makarova K.S."/>
            <person name="Abbas B."/>
            <person name="Ferrer M."/>
            <person name="Golyshin P.N."/>
        </authorList>
    </citation>
    <scope>NUCLEOTIDE SEQUENCE [LARGE SCALE GENOMIC DNA]</scope>
    <source>
        <strain evidence="7">HMET1</strain>
    </source>
</reference>
<dbReference type="Gene3D" id="1.20.1740.10">
    <property type="entry name" value="Amino acid/polyamine transporter I"/>
    <property type="match status" value="1"/>
</dbReference>
<evidence type="ECO:0000256" key="1">
    <source>
        <dbReference type="ARBA" id="ARBA00004651"/>
    </source>
</evidence>
<dbReference type="STRING" id="1903181.BTN85_0933"/>
<comment type="subcellular location">
    <subcellularLocation>
        <location evidence="1">Cell membrane</location>
        <topology evidence="1">Multi-pass membrane protein</topology>
    </subcellularLocation>
</comment>
<evidence type="ECO:0000256" key="4">
    <source>
        <dbReference type="ARBA" id="ARBA00022989"/>
    </source>
</evidence>
<evidence type="ECO:0000256" key="2">
    <source>
        <dbReference type="ARBA" id="ARBA00022475"/>
    </source>
</evidence>
<keyword evidence="8" id="KW-1185">Reference proteome</keyword>
<protein>
    <submittedName>
        <fullName evidence="7">Amino acid transporter fused to UspA-like domain</fullName>
    </submittedName>
</protein>
<feature type="transmembrane region" description="Helical" evidence="6">
    <location>
        <begin position="51"/>
        <end position="71"/>
    </location>
</feature>
<dbReference type="AlphaFoldDB" id="A0A1Q6DVV3"/>
<keyword evidence="5 6" id="KW-0472">Membrane</keyword>
<organism evidence="7 8">
    <name type="scientific">Methanohalarchaeum thermophilum</name>
    <dbReference type="NCBI Taxonomy" id="1903181"/>
    <lineage>
        <taxon>Archaea</taxon>
        <taxon>Methanobacteriati</taxon>
        <taxon>Methanobacteriota</taxon>
        <taxon>Methanonatronarchaeia</taxon>
        <taxon>Methanonatronarchaeales</taxon>
        <taxon>Methanonatronarchaeaceae</taxon>
        <taxon>Candidatus Methanohalarchaeum</taxon>
    </lineage>
</organism>
<comment type="caution">
    <text evidence="7">The sequence shown here is derived from an EMBL/GenBank/DDBJ whole genome shotgun (WGS) entry which is preliminary data.</text>
</comment>
<proteinExistence type="predicted"/>
<sequence>MSDDSLTSYGEDTELARNLSLFDISMIGVGAMIGAGIFVLTGIAAGEAGPALLMVFALNGFIAIITGMSYAELGSAIPEAGGGYLWVREALGRSQASQAFLAGWMSWFAHAVAGSLYCLGFGSFVTLLLVEYFGAITWRLPGPLT</sequence>
<evidence type="ECO:0000256" key="5">
    <source>
        <dbReference type="ARBA" id="ARBA00023136"/>
    </source>
</evidence>
<evidence type="ECO:0000256" key="6">
    <source>
        <dbReference type="SAM" id="Phobius"/>
    </source>
</evidence>
<accession>A0A1Q6DVV3</accession>
<keyword evidence="3 6" id="KW-0812">Transmembrane</keyword>
<name>A0A1Q6DVV3_METT1</name>
<dbReference type="InParanoid" id="A0A1Q6DVV3"/>
<feature type="transmembrane region" description="Helical" evidence="6">
    <location>
        <begin position="107"/>
        <end position="130"/>
    </location>
</feature>
<dbReference type="InterPro" id="IPR050367">
    <property type="entry name" value="APC_superfamily"/>
</dbReference>
<gene>
    <name evidence="7" type="ORF">BTN85_0933</name>
</gene>
<dbReference type="Proteomes" id="UP000185744">
    <property type="component" value="Unassembled WGS sequence"/>
</dbReference>
<dbReference type="PANTHER" id="PTHR42770:SF11">
    <property type="entry name" value="INNER MEMBRANE TRANSPORT PROTEIN YBAT"/>
    <property type="match status" value="1"/>
</dbReference>
<dbReference type="Pfam" id="PF13520">
    <property type="entry name" value="AA_permease_2"/>
    <property type="match status" value="1"/>
</dbReference>
<keyword evidence="4 6" id="KW-1133">Transmembrane helix</keyword>
<evidence type="ECO:0000256" key="3">
    <source>
        <dbReference type="ARBA" id="ARBA00022692"/>
    </source>
</evidence>
<evidence type="ECO:0000313" key="8">
    <source>
        <dbReference type="Proteomes" id="UP000185744"/>
    </source>
</evidence>
<dbReference type="GO" id="GO:0022857">
    <property type="term" value="F:transmembrane transporter activity"/>
    <property type="evidence" value="ECO:0007669"/>
    <property type="project" value="InterPro"/>
</dbReference>
<feature type="transmembrane region" description="Helical" evidence="6">
    <location>
        <begin position="20"/>
        <end position="44"/>
    </location>
</feature>
<dbReference type="InterPro" id="IPR002293">
    <property type="entry name" value="AA/rel_permease1"/>
</dbReference>